<dbReference type="eggNOG" id="COG0384">
    <property type="taxonomic scope" value="Bacteria"/>
</dbReference>
<dbReference type="STRING" id="317619.GCA_000332315_03160"/>
<organism evidence="2 3">
    <name type="scientific">Prochlorothrix hollandica PCC 9006 = CALU 1027</name>
    <dbReference type="NCBI Taxonomy" id="317619"/>
    <lineage>
        <taxon>Bacteria</taxon>
        <taxon>Bacillati</taxon>
        <taxon>Cyanobacteriota</taxon>
        <taxon>Cyanophyceae</taxon>
        <taxon>Prochlorotrichales</taxon>
        <taxon>Prochlorotrichaceae</taxon>
        <taxon>Prochlorothrix</taxon>
    </lineage>
</organism>
<dbReference type="OrthoDB" id="9788221at2"/>
<accession>A0A0M2Q0S3</accession>
<dbReference type="InterPro" id="IPR003719">
    <property type="entry name" value="Phenazine_PhzF-like"/>
</dbReference>
<dbReference type="NCBIfam" id="TIGR00654">
    <property type="entry name" value="PhzF_family"/>
    <property type="match status" value="1"/>
</dbReference>
<gene>
    <name evidence="2" type="ORF">PROH_00105</name>
</gene>
<reference evidence="2" key="1">
    <citation type="submission" date="2012-04" db="EMBL/GenBank/DDBJ databases">
        <authorList>
            <person name="Borisov I.G."/>
            <person name="Ivanikova N.V."/>
            <person name="Pinevich A.V."/>
        </authorList>
    </citation>
    <scope>NUCLEOTIDE SEQUENCE [LARGE SCALE GENOMIC DNA]</scope>
    <source>
        <strain evidence="2">CALU 1027</strain>
    </source>
</reference>
<feature type="active site" evidence="1">
    <location>
        <position position="46"/>
    </location>
</feature>
<dbReference type="AlphaFoldDB" id="A0A0M2Q0S3"/>
<dbReference type="SUPFAM" id="SSF54506">
    <property type="entry name" value="Diaminopimelate epimerase-like"/>
    <property type="match status" value="1"/>
</dbReference>
<dbReference type="RefSeq" id="WP_017713403.1">
    <property type="nucleotide sequence ID" value="NZ_KB235941.1"/>
</dbReference>
<proteinExistence type="predicted"/>
<protein>
    <recommendedName>
        <fullName evidence="4">Phenazine biosynthesis protein PhzF</fullName>
    </recommendedName>
</protein>
<evidence type="ECO:0008006" key="4">
    <source>
        <dbReference type="Google" id="ProtNLM"/>
    </source>
</evidence>
<keyword evidence="3" id="KW-1185">Reference proteome</keyword>
<dbReference type="Gene3D" id="3.10.310.10">
    <property type="entry name" value="Diaminopimelate Epimerase, Chain A, domain 1"/>
    <property type="match status" value="2"/>
</dbReference>
<dbReference type="Pfam" id="PF02567">
    <property type="entry name" value="PhzC-PhzF"/>
    <property type="match status" value="1"/>
</dbReference>
<dbReference type="EMBL" id="AJTX02000002">
    <property type="protein sequence ID" value="KKJ00898.1"/>
    <property type="molecule type" value="Genomic_DNA"/>
</dbReference>
<evidence type="ECO:0000313" key="3">
    <source>
        <dbReference type="Proteomes" id="UP000034681"/>
    </source>
</evidence>
<dbReference type="PIRSF" id="PIRSF016184">
    <property type="entry name" value="PhzC_PhzF"/>
    <property type="match status" value="1"/>
</dbReference>
<evidence type="ECO:0000313" key="2">
    <source>
        <dbReference type="EMBL" id="KKJ00898.1"/>
    </source>
</evidence>
<comment type="caution">
    <text evidence="2">The sequence shown here is derived from an EMBL/GenBank/DDBJ whole genome shotgun (WGS) entry which is preliminary data.</text>
</comment>
<dbReference type="Proteomes" id="UP000034681">
    <property type="component" value="Unassembled WGS sequence"/>
</dbReference>
<dbReference type="PANTHER" id="PTHR13774">
    <property type="entry name" value="PHENAZINE BIOSYNTHESIS PROTEIN"/>
    <property type="match status" value="1"/>
</dbReference>
<sequence>MAYRFYTLDVFSDRPFGGNPLAVLPQATGLTTAQMQQITREFNLSETVFVLPPETPQGACRLRIFTPGQEVAFAGHPTVGTAFLLTSIGQVPLTGSETTLILEEGVGPVPVVVRAEGDRPVFSQLSAAQPPDFMAVDRDLGDLAAMVGLEPEDFLGGEWEPEGVSCGMAFCYLPLANRSALVRAQLYRDRWQDLLGSSPFPHVYCFCFEPEDPSCSVRSRMFAPALGITEDPATGAAATALAGYLARRQPHTSGTLRWGVEQGVEMGRPSFLAVEADQVAGQTTAIRVGGRSVLISEGTLYL</sequence>
<dbReference type="GO" id="GO:0016853">
    <property type="term" value="F:isomerase activity"/>
    <property type="evidence" value="ECO:0007669"/>
    <property type="project" value="TreeGrafter"/>
</dbReference>
<name>A0A0M2Q0S3_PROHO</name>
<dbReference type="PANTHER" id="PTHR13774:SF32">
    <property type="entry name" value="ANTISENSE-ENHANCING SEQUENCE 1"/>
    <property type="match status" value="1"/>
</dbReference>
<dbReference type="GO" id="GO:0005737">
    <property type="term" value="C:cytoplasm"/>
    <property type="evidence" value="ECO:0007669"/>
    <property type="project" value="TreeGrafter"/>
</dbReference>
<evidence type="ECO:0000256" key="1">
    <source>
        <dbReference type="PIRSR" id="PIRSR016184-1"/>
    </source>
</evidence>